<evidence type="ECO:0000256" key="9">
    <source>
        <dbReference type="ARBA" id="ARBA00023136"/>
    </source>
</evidence>
<dbReference type="Pfam" id="PF07715">
    <property type="entry name" value="Plug"/>
    <property type="match status" value="1"/>
</dbReference>
<dbReference type="InterPro" id="IPR036942">
    <property type="entry name" value="Beta-barrel_TonB_sf"/>
</dbReference>
<evidence type="ECO:0000256" key="13">
    <source>
        <dbReference type="SAM" id="SignalP"/>
    </source>
</evidence>
<keyword evidence="4" id="KW-0410">Iron transport</keyword>
<keyword evidence="3 11" id="KW-1134">Transmembrane beta strand</keyword>
<evidence type="ECO:0000259" key="14">
    <source>
        <dbReference type="Pfam" id="PF00593"/>
    </source>
</evidence>
<dbReference type="InterPro" id="IPR023996">
    <property type="entry name" value="TonB-dep_OMP_SusC/RagA"/>
</dbReference>
<dbReference type="Gene3D" id="2.40.170.20">
    <property type="entry name" value="TonB-dependent receptor, beta-barrel domain"/>
    <property type="match status" value="1"/>
</dbReference>
<keyword evidence="6" id="KW-0408">Iron</keyword>
<dbReference type="NCBIfam" id="TIGR04056">
    <property type="entry name" value="OMP_RagA_SusC"/>
    <property type="match status" value="1"/>
</dbReference>
<dbReference type="EMBL" id="JASJOS010000010">
    <property type="protein sequence ID" value="MDJ1483214.1"/>
    <property type="molecule type" value="Genomic_DNA"/>
</dbReference>
<dbReference type="GO" id="GO:0006826">
    <property type="term" value="P:iron ion transport"/>
    <property type="evidence" value="ECO:0007669"/>
    <property type="project" value="UniProtKB-KW"/>
</dbReference>
<dbReference type="RefSeq" id="WP_313982861.1">
    <property type="nucleotide sequence ID" value="NZ_JASJOS010000010.1"/>
</dbReference>
<reference evidence="16" key="1">
    <citation type="submission" date="2023-05" db="EMBL/GenBank/DDBJ databases">
        <authorList>
            <person name="Zhang X."/>
        </authorList>
    </citation>
    <scope>NUCLEOTIDE SEQUENCE</scope>
    <source>
        <strain evidence="16">YF14B1</strain>
    </source>
</reference>
<keyword evidence="10 11" id="KW-0998">Cell outer membrane</keyword>
<dbReference type="InterPro" id="IPR039426">
    <property type="entry name" value="TonB-dep_rcpt-like"/>
</dbReference>
<dbReference type="GO" id="GO:0009279">
    <property type="term" value="C:cell outer membrane"/>
    <property type="evidence" value="ECO:0007669"/>
    <property type="project" value="UniProtKB-SubCell"/>
</dbReference>
<evidence type="ECO:0000313" key="16">
    <source>
        <dbReference type="EMBL" id="MDJ1483214.1"/>
    </source>
</evidence>
<sequence length="1095" mass="118118">MKKLLLVKSLVVTFSCAIVSMQVAAQSRLITGKVTASDDGSSLPGVSVVVKGTTTGTTTDATGKYSISAEPSATLVFSFIGFAIQEAPVGNRTSVDIKLLPDTKQLGEIVVTALGLKEDKDKFASSVSTVKGPAIAKSGETSLLTGLSGKASGVLITRNGGDPGAGAYIQIRGQNTINGSAQPLFIVDGIPVSNSFDNTAAAGNAIVQQSRISDINPEDIESVEVLKGASAAALWGTRAANGVVIITTKKGKDTGGRVNISLKSSVSIDEVNKIHKLQRTYGQGNNGFYNQGDRTSWGDKIADRTGGEDTYITDPTAAGYGGFVTFADGTKRYAIASGNASNPHGGKNSTQTYDHTKDPFRTGYFFDNTLSITGGNAKTNYSVSYGNLNQQGVVKSFSDYKRNTARVNVSSQFTDWLRASSSVGYTNSKSTRIQQGDNLDGILLGGLRTSPDFDNSEYVGTYTDASGTTYPNRHVSYRNPLGASTNPRYSNPLWNINNNKNTTNVDRIMGSVEIGIDPVNWLNITGRAGVDNFVDDRIERFPIYSASFNSGFLSKYIITEKQFNTDLFARATKKLGTGFDATLLVGVNYNSRLRSWLYSQITDFIVPSAPDILTNAQNTNLQASNYTSLMRTYAYYAQAELQGYDQFFLTLTGRSESASTFGAKANSSFFFPSAALAWQFTKIAALRENPVLSFGKLRVNWGQVGIQPQPYKNFTTFSPASYSDSYASSLQSKSSLYGGGFTRDNTAGNEFLKPERKTETEIGTDLRFFNDRINLSVTYYSNHTKDVILDIDTPSETGFTNTSKNAATLSNKGIEIELGGDIIHKGDFSWSIAANYSQNRNKVVSLAGLTVYSLPGSYGGSSLIPGQPFGVFYGTDFLHDDKGKYILDANGFVQGGTESEVIGNPNPKWRGGLTNTFTYKGLSLAVLFDAVHGNQFYNGTRGALYTFGTHADNGHEVVSDVDLKTVDGKTITAGTPFRGAIKDFGGGPVALTQAWFQDRGTSFTSASAKQFIEDASVVRLREVSLNYSLRSEGFRKATKLSSIDFSLTGRNLLLWTPFTGVDPEINITGAGIVRGEDWFSNPNTRSFLFSVKINY</sequence>
<dbReference type="PANTHER" id="PTHR32552">
    <property type="entry name" value="FERRICHROME IRON RECEPTOR-RELATED"/>
    <property type="match status" value="1"/>
</dbReference>
<feature type="chain" id="PRO_5042057149" evidence="13">
    <location>
        <begin position="25"/>
        <end position="1095"/>
    </location>
</feature>
<evidence type="ECO:0000256" key="6">
    <source>
        <dbReference type="ARBA" id="ARBA00023004"/>
    </source>
</evidence>
<organism evidence="16 17">
    <name type="scientific">Xanthocytophaga flava</name>
    <dbReference type="NCBI Taxonomy" id="3048013"/>
    <lineage>
        <taxon>Bacteria</taxon>
        <taxon>Pseudomonadati</taxon>
        <taxon>Bacteroidota</taxon>
        <taxon>Cytophagia</taxon>
        <taxon>Cytophagales</taxon>
        <taxon>Rhodocytophagaceae</taxon>
        <taxon>Xanthocytophaga</taxon>
    </lineage>
</organism>
<evidence type="ECO:0000313" key="17">
    <source>
        <dbReference type="Proteomes" id="UP001241110"/>
    </source>
</evidence>
<dbReference type="PROSITE" id="PS52016">
    <property type="entry name" value="TONB_DEPENDENT_REC_3"/>
    <property type="match status" value="1"/>
</dbReference>
<evidence type="ECO:0000256" key="7">
    <source>
        <dbReference type="ARBA" id="ARBA00023065"/>
    </source>
</evidence>
<feature type="domain" description="TonB-dependent receptor-like beta-barrel" evidence="14">
    <location>
        <begin position="461"/>
        <end position="923"/>
    </location>
</feature>
<proteinExistence type="inferred from homology"/>
<evidence type="ECO:0000256" key="11">
    <source>
        <dbReference type="PROSITE-ProRule" id="PRU01360"/>
    </source>
</evidence>
<dbReference type="Gene3D" id="2.60.40.1120">
    <property type="entry name" value="Carboxypeptidase-like, regulatory domain"/>
    <property type="match status" value="1"/>
</dbReference>
<keyword evidence="8 12" id="KW-0798">TonB box</keyword>
<keyword evidence="9 11" id="KW-0472">Membrane</keyword>
<feature type="signal peptide" evidence="13">
    <location>
        <begin position="1"/>
        <end position="24"/>
    </location>
</feature>
<dbReference type="PANTHER" id="PTHR32552:SF81">
    <property type="entry name" value="TONB-DEPENDENT OUTER MEMBRANE RECEPTOR"/>
    <property type="match status" value="1"/>
</dbReference>
<keyword evidence="7" id="KW-0406">Ion transport</keyword>
<comment type="subcellular location">
    <subcellularLocation>
        <location evidence="1 11">Cell outer membrane</location>
        <topology evidence="1 11">Multi-pass membrane protein</topology>
    </subcellularLocation>
</comment>
<dbReference type="InterPro" id="IPR000531">
    <property type="entry name" value="Beta-barrel_TonB"/>
</dbReference>
<dbReference type="InterPro" id="IPR037066">
    <property type="entry name" value="Plug_dom_sf"/>
</dbReference>
<evidence type="ECO:0000256" key="5">
    <source>
        <dbReference type="ARBA" id="ARBA00022692"/>
    </source>
</evidence>
<dbReference type="Pfam" id="PF00593">
    <property type="entry name" value="TonB_dep_Rec_b-barrel"/>
    <property type="match status" value="1"/>
</dbReference>
<comment type="similarity">
    <text evidence="11 12">Belongs to the TonB-dependent receptor family.</text>
</comment>
<evidence type="ECO:0000256" key="10">
    <source>
        <dbReference type="ARBA" id="ARBA00023237"/>
    </source>
</evidence>
<dbReference type="InterPro" id="IPR008969">
    <property type="entry name" value="CarboxyPept-like_regulatory"/>
</dbReference>
<keyword evidence="5 11" id="KW-0812">Transmembrane</keyword>
<dbReference type="SUPFAM" id="SSF56935">
    <property type="entry name" value="Porins"/>
    <property type="match status" value="1"/>
</dbReference>
<keyword evidence="2 11" id="KW-0813">Transport</keyword>
<feature type="domain" description="TonB-dependent receptor plug" evidence="15">
    <location>
        <begin position="120"/>
        <end position="243"/>
    </location>
</feature>
<dbReference type="SUPFAM" id="SSF49464">
    <property type="entry name" value="Carboxypeptidase regulatory domain-like"/>
    <property type="match status" value="1"/>
</dbReference>
<dbReference type="InterPro" id="IPR012910">
    <property type="entry name" value="Plug_dom"/>
</dbReference>
<gene>
    <name evidence="16" type="ORF">QNI16_22140</name>
</gene>
<evidence type="ECO:0000256" key="12">
    <source>
        <dbReference type="RuleBase" id="RU003357"/>
    </source>
</evidence>
<comment type="caution">
    <text evidence="16">The sequence shown here is derived from an EMBL/GenBank/DDBJ whole genome shotgun (WGS) entry which is preliminary data.</text>
</comment>
<dbReference type="NCBIfam" id="TIGR04057">
    <property type="entry name" value="SusC_RagA_signa"/>
    <property type="match status" value="1"/>
</dbReference>
<protein>
    <submittedName>
        <fullName evidence="16">SusC/RagA family TonB-linked outer membrane protein</fullName>
    </submittedName>
</protein>
<evidence type="ECO:0000256" key="1">
    <source>
        <dbReference type="ARBA" id="ARBA00004571"/>
    </source>
</evidence>
<dbReference type="Proteomes" id="UP001241110">
    <property type="component" value="Unassembled WGS sequence"/>
</dbReference>
<evidence type="ECO:0000256" key="2">
    <source>
        <dbReference type="ARBA" id="ARBA00022448"/>
    </source>
</evidence>
<dbReference type="Gene3D" id="2.170.130.10">
    <property type="entry name" value="TonB-dependent receptor, plug domain"/>
    <property type="match status" value="1"/>
</dbReference>
<evidence type="ECO:0000259" key="15">
    <source>
        <dbReference type="Pfam" id="PF07715"/>
    </source>
</evidence>
<dbReference type="Pfam" id="PF13715">
    <property type="entry name" value="CarbopepD_reg_2"/>
    <property type="match status" value="1"/>
</dbReference>
<accession>A0AAE3UAY7</accession>
<evidence type="ECO:0000256" key="4">
    <source>
        <dbReference type="ARBA" id="ARBA00022496"/>
    </source>
</evidence>
<evidence type="ECO:0000256" key="3">
    <source>
        <dbReference type="ARBA" id="ARBA00022452"/>
    </source>
</evidence>
<name>A0AAE3UAY7_9BACT</name>
<dbReference type="InterPro" id="IPR023997">
    <property type="entry name" value="TonB-dep_OMP_SusC/RagA_CS"/>
</dbReference>
<dbReference type="AlphaFoldDB" id="A0AAE3UAY7"/>
<keyword evidence="13" id="KW-0732">Signal</keyword>
<evidence type="ECO:0000256" key="8">
    <source>
        <dbReference type="ARBA" id="ARBA00023077"/>
    </source>
</evidence>